<keyword evidence="3" id="KW-1185">Reference proteome</keyword>
<keyword evidence="1" id="KW-0472">Membrane</keyword>
<dbReference type="EMBL" id="OV725077">
    <property type="protein sequence ID" value="CAH1390312.1"/>
    <property type="molecule type" value="Genomic_DNA"/>
</dbReference>
<dbReference type="Proteomes" id="UP001152798">
    <property type="component" value="Chromosome 1"/>
</dbReference>
<evidence type="ECO:0000313" key="3">
    <source>
        <dbReference type="Proteomes" id="UP001152798"/>
    </source>
</evidence>
<evidence type="ECO:0000313" key="2">
    <source>
        <dbReference type="EMBL" id="CAH1390312.1"/>
    </source>
</evidence>
<name>A0A9P0E8B9_NEZVI</name>
<organism evidence="2 3">
    <name type="scientific">Nezara viridula</name>
    <name type="common">Southern green stink bug</name>
    <name type="synonym">Cimex viridulus</name>
    <dbReference type="NCBI Taxonomy" id="85310"/>
    <lineage>
        <taxon>Eukaryota</taxon>
        <taxon>Metazoa</taxon>
        <taxon>Ecdysozoa</taxon>
        <taxon>Arthropoda</taxon>
        <taxon>Hexapoda</taxon>
        <taxon>Insecta</taxon>
        <taxon>Pterygota</taxon>
        <taxon>Neoptera</taxon>
        <taxon>Paraneoptera</taxon>
        <taxon>Hemiptera</taxon>
        <taxon>Heteroptera</taxon>
        <taxon>Panheteroptera</taxon>
        <taxon>Pentatomomorpha</taxon>
        <taxon>Pentatomoidea</taxon>
        <taxon>Pentatomidae</taxon>
        <taxon>Pentatominae</taxon>
        <taxon>Nezara</taxon>
    </lineage>
</organism>
<gene>
    <name evidence="2" type="ORF">NEZAVI_LOCUS1533</name>
</gene>
<keyword evidence="1" id="KW-1133">Transmembrane helix</keyword>
<accession>A0A9P0E8B9</accession>
<sequence length="102" mass="11274">MIFSGIFILTTTNLYHVVEKLIVFVAKKDARPLNFATITTYRVMVRAYEVWTVMIAAATTYLVILIQFGKPTSNSTPDTSNNGTLLINTTDLPLMISTIATA</sequence>
<evidence type="ECO:0000256" key="1">
    <source>
        <dbReference type="SAM" id="Phobius"/>
    </source>
</evidence>
<dbReference type="AlphaFoldDB" id="A0A9P0E8B9"/>
<keyword evidence="1" id="KW-0812">Transmembrane</keyword>
<feature type="transmembrane region" description="Helical" evidence="1">
    <location>
        <begin position="47"/>
        <end position="68"/>
    </location>
</feature>
<feature type="transmembrane region" description="Helical" evidence="1">
    <location>
        <begin position="6"/>
        <end position="26"/>
    </location>
</feature>
<proteinExistence type="predicted"/>
<protein>
    <submittedName>
        <fullName evidence="2">Uncharacterized protein</fullName>
    </submittedName>
</protein>
<reference evidence="2" key="1">
    <citation type="submission" date="2022-01" db="EMBL/GenBank/DDBJ databases">
        <authorList>
            <person name="King R."/>
        </authorList>
    </citation>
    <scope>NUCLEOTIDE SEQUENCE</scope>
</reference>